<keyword evidence="1" id="KW-1133">Transmembrane helix</keyword>
<protein>
    <submittedName>
        <fullName evidence="2">Uncharacterized protein</fullName>
    </submittedName>
</protein>
<name>A0A1M7TCC8_FERGO</name>
<sequence length="131" mass="15701">MEYEFYFTFPMPPISILFIILRIFAIFLTVYTLFILVRFLISPESGTDVGRRNEFDKKQYRNLRAEADEKLLKAFKTFNATPNDSYSDISVRYYYLRRMLSLSSLPLEVKEAKLKEIDELFEVITDYYTKR</sequence>
<organism evidence="2 3">
    <name type="scientific">Fervidobacterium gondwanense DSM 13020</name>
    <dbReference type="NCBI Taxonomy" id="1121883"/>
    <lineage>
        <taxon>Bacteria</taxon>
        <taxon>Thermotogati</taxon>
        <taxon>Thermotogota</taxon>
        <taxon>Thermotogae</taxon>
        <taxon>Thermotogales</taxon>
        <taxon>Fervidobacteriaceae</taxon>
        <taxon>Fervidobacterium</taxon>
    </lineage>
</organism>
<evidence type="ECO:0000313" key="2">
    <source>
        <dbReference type="EMBL" id="SHN68331.1"/>
    </source>
</evidence>
<keyword evidence="1" id="KW-0472">Membrane</keyword>
<keyword evidence="1" id="KW-0812">Transmembrane</keyword>
<dbReference type="RefSeq" id="WP_072760733.1">
    <property type="nucleotide sequence ID" value="NZ_FRDJ01000013.1"/>
</dbReference>
<keyword evidence="3" id="KW-1185">Reference proteome</keyword>
<feature type="transmembrane region" description="Helical" evidence="1">
    <location>
        <begin position="14"/>
        <end position="41"/>
    </location>
</feature>
<dbReference type="AlphaFoldDB" id="A0A1M7TCC8"/>
<gene>
    <name evidence="2" type="ORF">SAMN02745226_01823</name>
</gene>
<evidence type="ECO:0000313" key="3">
    <source>
        <dbReference type="Proteomes" id="UP000184207"/>
    </source>
</evidence>
<dbReference type="STRING" id="1121883.SAMN02745226_01823"/>
<reference evidence="3" key="1">
    <citation type="submission" date="2016-12" db="EMBL/GenBank/DDBJ databases">
        <authorList>
            <person name="Varghese N."/>
            <person name="Submissions S."/>
        </authorList>
    </citation>
    <scope>NUCLEOTIDE SEQUENCE [LARGE SCALE GENOMIC DNA]</scope>
    <source>
        <strain evidence="3">DSM 13020</strain>
    </source>
</reference>
<dbReference type="Proteomes" id="UP000184207">
    <property type="component" value="Unassembled WGS sequence"/>
</dbReference>
<accession>A0A1M7TCC8</accession>
<dbReference type="EMBL" id="FRDJ01000013">
    <property type="protein sequence ID" value="SHN68331.1"/>
    <property type="molecule type" value="Genomic_DNA"/>
</dbReference>
<proteinExistence type="predicted"/>
<evidence type="ECO:0000256" key="1">
    <source>
        <dbReference type="SAM" id="Phobius"/>
    </source>
</evidence>